<dbReference type="SUPFAM" id="SSF54909">
    <property type="entry name" value="Dimeric alpha+beta barrel"/>
    <property type="match status" value="1"/>
</dbReference>
<evidence type="ECO:0000313" key="1">
    <source>
        <dbReference type="EMBL" id="KAK0484167.1"/>
    </source>
</evidence>
<dbReference type="EMBL" id="JAUEPU010000057">
    <property type="protein sequence ID" value="KAK0484167.1"/>
    <property type="molecule type" value="Genomic_DNA"/>
</dbReference>
<name>A0AA39UCG4_9AGAR</name>
<comment type="caution">
    <text evidence="1">The sequence shown here is derived from an EMBL/GenBank/DDBJ whole genome shotgun (WGS) entry which is preliminary data.</text>
</comment>
<proteinExistence type="predicted"/>
<reference evidence="1" key="1">
    <citation type="submission" date="2023-06" db="EMBL/GenBank/DDBJ databases">
        <authorList>
            <consortium name="Lawrence Berkeley National Laboratory"/>
            <person name="Ahrendt S."/>
            <person name="Sahu N."/>
            <person name="Indic B."/>
            <person name="Wong-Bajracharya J."/>
            <person name="Merenyi Z."/>
            <person name="Ke H.-M."/>
            <person name="Monk M."/>
            <person name="Kocsube S."/>
            <person name="Drula E."/>
            <person name="Lipzen A."/>
            <person name="Balint B."/>
            <person name="Henrissat B."/>
            <person name="Andreopoulos B."/>
            <person name="Martin F.M."/>
            <person name="Harder C.B."/>
            <person name="Rigling D."/>
            <person name="Ford K.L."/>
            <person name="Foster G.D."/>
            <person name="Pangilinan J."/>
            <person name="Papanicolaou A."/>
            <person name="Barry K."/>
            <person name="LaButti K."/>
            <person name="Viragh M."/>
            <person name="Koriabine M."/>
            <person name="Yan M."/>
            <person name="Riley R."/>
            <person name="Champramary S."/>
            <person name="Plett K.L."/>
            <person name="Tsai I.J."/>
            <person name="Slot J."/>
            <person name="Sipos G."/>
            <person name="Plett J."/>
            <person name="Nagy L.G."/>
            <person name="Grigoriev I.V."/>
        </authorList>
    </citation>
    <scope>NUCLEOTIDE SEQUENCE</scope>
    <source>
        <strain evidence="1">HWK02</strain>
    </source>
</reference>
<dbReference type="Proteomes" id="UP001175228">
    <property type="component" value="Unassembled WGS sequence"/>
</dbReference>
<accession>A0AA39UCG4</accession>
<sequence>MFAGWANNVNFPPFEQTPATLGLGMAGIRTLSGTDPADPNTELTLMEEFVVPRSGKYFFTPSVKSLKETLARLWAYLVL</sequence>
<dbReference type="InterPro" id="IPR011008">
    <property type="entry name" value="Dimeric_a/b-barrel"/>
</dbReference>
<gene>
    <name evidence="1" type="ORF">EDD18DRAFT_1198537</name>
</gene>
<organism evidence="1 2">
    <name type="scientific">Armillaria luteobubalina</name>
    <dbReference type="NCBI Taxonomy" id="153913"/>
    <lineage>
        <taxon>Eukaryota</taxon>
        <taxon>Fungi</taxon>
        <taxon>Dikarya</taxon>
        <taxon>Basidiomycota</taxon>
        <taxon>Agaricomycotina</taxon>
        <taxon>Agaricomycetes</taxon>
        <taxon>Agaricomycetidae</taxon>
        <taxon>Agaricales</taxon>
        <taxon>Marasmiineae</taxon>
        <taxon>Physalacriaceae</taxon>
        <taxon>Armillaria</taxon>
    </lineage>
</organism>
<evidence type="ECO:0000313" key="2">
    <source>
        <dbReference type="Proteomes" id="UP001175228"/>
    </source>
</evidence>
<keyword evidence="2" id="KW-1185">Reference proteome</keyword>
<dbReference type="AlphaFoldDB" id="A0AA39UCG4"/>
<protein>
    <submittedName>
        <fullName evidence="1">Uncharacterized protein</fullName>
    </submittedName>
</protein>